<dbReference type="Pfam" id="PF05317">
    <property type="entry name" value="Thermopsin"/>
    <property type="match status" value="1"/>
</dbReference>
<evidence type="ECO:0008006" key="3">
    <source>
        <dbReference type="Google" id="ProtNLM"/>
    </source>
</evidence>
<organism evidence="1 2">
    <name type="scientific">Candidatus Marsarchaeota G1 archaeon OSP_D</name>
    <dbReference type="NCBI Taxonomy" id="1978155"/>
    <lineage>
        <taxon>Archaea</taxon>
        <taxon>Candidatus Marsarchaeota</taxon>
        <taxon>Candidatus Marsarchaeota group 1</taxon>
    </lineage>
</organism>
<evidence type="ECO:0000313" key="2">
    <source>
        <dbReference type="Proteomes" id="UP000240880"/>
    </source>
</evidence>
<dbReference type="Proteomes" id="UP000240880">
    <property type="component" value="Unassembled WGS sequence"/>
</dbReference>
<dbReference type="AlphaFoldDB" id="A0A2R6AAE6"/>
<accession>A0A2R6AAE6</accession>
<dbReference type="InterPro" id="IPR007981">
    <property type="entry name" value="Peptidase_A5"/>
</dbReference>
<gene>
    <name evidence="1" type="ORF">B9Q01_04885</name>
</gene>
<evidence type="ECO:0000313" key="1">
    <source>
        <dbReference type="EMBL" id="PSN83401.1"/>
    </source>
</evidence>
<protein>
    <recommendedName>
        <fullName evidence="3">Bacterial repeat domain-containing protein</fullName>
    </recommendedName>
</protein>
<proteinExistence type="predicted"/>
<name>A0A2R6AAE6_9ARCH</name>
<sequence>MERKVTLVLLLIIITLTLVSVAKPTSASSVSRVAAGESFYLTSAHVYTQSVVGSAFIKNLSVSSTLWYTNGSVAQGKAVALQLSAVLTSPVGVFWAVFDAVFDQSALSFVDSVWNETSDCSGPGALDYLTSVQGKGSVVTSFPGCFGTHYQYSSSIIPFTLPINVTLEINVTQAKSGALSLLFAYRVNGGFNVNDLVTIYPGRSPVSSSFVVGGYTPLGFSKDLELVLCAPDAGETVVVNQINAQISLAYLEGASYVKPAVALSYSLDSLAGSENVSSYANISNLENPQVELSQGSLVQAMLWPVQISGEVQAYQSSALSPIQVEITLLYFDLKSANYTPLPNSLVNVTVNETVMRLPLTQGFTSFQFYPASEGVYVVKVSYPTSFVIRNATITSLLRVSSLSFEVEGNVSVPLNLTLTTPTGSGTSQVYLGKKLFILVPPQGVVLSVPEFLERNSSESYSFVGWYSSHGLLSTSTSLSLNSVQQITALYALTYLVTINNPYTGSVSMWVKPGGNVTLRAPLYVYVNANLVREVFVGWSNGDRGNTTITVNAPLNVSAIYQTQYKVYIALPNSVVISDYYPNGSVISYTAPSTLGGTFLHPNVFQGWTGTFESTSRSLKIVVTKPIVITAVYTVSDAPISDIEAFIALVIGALFAYFAQKKKW</sequence>
<reference evidence="1 2" key="1">
    <citation type="submission" date="2017-04" db="EMBL/GenBank/DDBJ databases">
        <title>Novel microbial lineages endemic to geothermal iron-oxide mats fill important gaps in the evolutionary history of Archaea.</title>
        <authorList>
            <person name="Jay Z.J."/>
            <person name="Beam J.P."/>
            <person name="Dlakic M."/>
            <person name="Rusch D.B."/>
            <person name="Kozubal M.A."/>
            <person name="Inskeep W.P."/>
        </authorList>
    </citation>
    <scope>NUCLEOTIDE SEQUENCE [LARGE SCALE GENOMIC DNA]</scope>
    <source>
        <strain evidence="1">OSP_D</strain>
    </source>
</reference>
<dbReference type="EMBL" id="NEXC01000025">
    <property type="protein sequence ID" value="PSN83401.1"/>
    <property type="molecule type" value="Genomic_DNA"/>
</dbReference>
<comment type="caution">
    <text evidence="1">The sequence shown here is derived from an EMBL/GenBank/DDBJ whole genome shotgun (WGS) entry which is preliminary data.</text>
</comment>